<name>A0A2T6KLN8_9RHOB</name>
<dbReference type="Pfam" id="PF00550">
    <property type="entry name" value="PP-binding"/>
    <property type="match status" value="1"/>
</dbReference>
<dbReference type="PANTHER" id="PTHR45527:SF1">
    <property type="entry name" value="FATTY ACID SYNTHASE"/>
    <property type="match status" value="1"/>
</dbReference>
<gene>
    <name evidence="3" type="ORF">C8N45_102114</name>
</gene>
<keyword evidence="1" id="KW-0812">Transmembrane</keyword>
<dbReference type="Gene3D" id="3.40.50.12780">
    <property type="entry name" value="N-terminal domain of ligase-like"/>
    <property type="match status" value="1"/>
</dbReference>
<dbReference type="NCBIfam" id="TIGR02353">
    <property type="entry name" value="NRPS_term_dom"/>
    <property type="match status" value="1"/>
</dbReference>
<dbReference type="InterPro" id="IPR042099">
    <property type="entry name" value="ANL_N_sf"/>
</dbReference>
<proteinExistence type="predicted"/>
<dbReference type="Proteomes" id="UP000244523">
    <property type="component" value="Unassembled WGS sequence"/>
</dbReference>
<dbReference type="SUPFAM" id="SSF56801">
    <property type="entry name" value="Acetyl-CoA synthetase-like"/>
    <property type="match status" value="1"/>
</dbReference>
<keyword evidence="1" id="KW-1133">Transmembrane helix</keyword>
<dbReference type="InterPro" id="IPR010071">
    <property type="entry name" value="AA_adenyl_dom"/>
</dbReference>
<feature type="transmembrane region" description="Helical" evidence="1">
    <location>
        <begin position="909"/>
        <end position="931"/>
    </location>
</feature>
<dbReference type="GO" id="GO:0043041">
    <property type="term" value="P:amino acid activation for nonribosomal peptide biosynthetic process"/>
    <property type="evidence" value="ECO:0007669"/>
    <property type="project" value="TreeGrafter"/>
</dbReference>
<dbReference type="RefSeq" id="WP_168769410.1">
    <property type="nucleotide sequence ID" value="NZ_QBUD01000002.1"/>
</dbReference>
<dbReference type="InterPro" id="IPR025110">
    <property type="entry name" value="AMP-bd_C"/>
</dbReference>
<organism evidence="3 4">
    <name type="scientific">Yoonia sediminilitoris</name>
    <dbReference type="NCBI Taxonomy" id="1286148"/>
    <lineage>
        <taxon>Bacteria</taxon>
        <taxon>Pseudomonadati</taxon>
        <taxon>Pseudomonadota</taxon>
        <taxon>Alphaproteobacteria</taxon>
        <taxon>Rhodobacterales</taxon>
        <taxon>Paracoccaceae</taxon>
        <taxon>Yoonia</taxon>
    </lineage>
</organism>
<feature type="transmembrane region" description="Helical" evidence="1">
    <location>
        <begin position="866"/>
        <end position="889"/>
    </location>
</feature>
<dbReference type="Pfam" id="PF00501">
    <property type="entry name" value="AMP-binding"/>
    <property type="match status" value="1"/>
</dbReference>
<accession>A0A2T6KLN8</accession>
<dbReference type="InterPro" id="IPR011004">
    <property type="entry name" value="Trimer_LpxA-like_sf"/>
</dbReference>
<evidence type="ECO:0000256" key="1">
    <source>
        <dbReference type="SAM" id="Phobius"/>
    </source>
</evidence>
<dbReference type="InterPro" id="IPR020845">
    <property type="entry name" value="AMP-binding_CS"/>
</dbReference>
<feature type="transmembrane region" description="Helical" evidence="1">
    <location>
        <begin position="1163"/>
        <end position="1183"/>
    </location>
</feature>
<keyword evidence="4" id="KW-1185">Reference proteome</keyword>
<dbReference type="Gene3D" id="1.10.1200.10">
    <property type="entry name" value="ACP-like"/>
    <property type="match status" value="1"/>
</dbReference>
<dbReference type="GO" id="GO:0031177">
    <property type="term" value="F:phosphopantetheine binding"/>
    <property type="evidence" value="ECO:0007669"/>
    <property type="project" value="TreeGrafter"/>
</dbReference>
<dbReference type="CDD" id="cd05930">
    <property type="entry name" value="A_NRPS"/>
    <property type="match status" value="1"/>
</dbReference>
<dbReference type="EMBL" id="QBUD01000002">
    <property type="protein sequence ID" value="PUB17104.1"/>
    <property type="molecule type" value="Genomic_DNA"/>
</dbReference>
<dbReference type="GO" id="GO:0044550">
    <property type="term" value="P:secondary metabolite biosynthetic process"/>
    <property type="evidence" value="ECO:0007669"/>
    <property type="project" value="TreeGrafter"/>
</dbReference>
<dbReference type="SUPFAM" id="SSF51161">
    <property type="entry name" value="Trimeric LpxA-like enzymes"/>
    <property type="match status" value="3"/>
</dbReference>
<dbReference type="GO" id="GO:0005737">
    <property type="term" value="C:cytoplasm"/>
    <property type="evidence" value="ECO:0007669"/>
    <property type="project" value="TreeGrafter"/>
</dbReference>
<dbReference type="Pfam" id="PF13193">
    <property type="entry name" value="AMP-binding_C"/>
    <property type="match status" value="1"/>
</dbReference>
<dbReference type="Gene3D" id="3.30.300.30">
    <property type="match status" value="1"/>
</dbReference>
<dbReference type="FunFam" id="3.40.50.12780:FF:000012">
    <property type="entry name" value="Non-ribosomal peptide synthetase"/>
    <property type="match status" value="1"/>
</dbReference>
<dbReference type="InterPro" id="IPR045851">
    <property type="entry name" value="AMP-bd_C_sf"/>
</dbReference>
<keyword evidence="1" id="KW-0472">Membrane</keyword>
<dbReference type="PROSITE" id="PS50075">
    <property type="entry name" value="CARRIER"/>
    <property type="match status" value="1"/>
</dbReference>
<dbReference type="Gene3D" id="2.160.10.10">
    <property type="entry name" value="Hexapeptide repeat proteins"/>
    <property type="match status" value="2"/>
</dbReference>
<comment type="caution">
    <text evidence="3">The sequence shown here is derived from an EMBL/GenBank/DDBJ whole genome shotgun (WGS) entry which is preliminary data.</text>
</comment>
<feature type="transmembrane region" description="Helical" evidence="1">
    <location>
        <begin position="669"/>
        <end position="691"/>
    </location>
</feature>
<evidence type="ECO:0000259" key="2">
    <source>
        <dbReference type="PROSITE" id="PS50075"/>
    </source>
</evidence>
<sequence length="1382" mass="151985">MLVSREFDNAVRWMEGQRLDQLFEARCDAVHASQTTANTTAVISDTGTLSFRELDNRANQLARYLLVNGIGSGDRVGLLFDKSAETYIALLAVLKVNAAYVPLDAGFPTERISFILKDAGVKALVSQEVFRPKLDGYSIKTLYTDTDASLIARQSTARLDGMERGDPTDQLCYIIYTSGTTGNPKGVPIEHASICNFVSVAAQVYGIAPDDRVYQGMTIAFDFSVEELWVPLIAGAALVPGKPGTSLVGEELAQFLSEREVTVLCCVPTLLATIERDLPKLRILLLSGEACPPNLVQRWYKPGRNILNAYGPTEATVTATLAKLYPGKPVTIGTPLPTYTVVILDADEDKAVPEGEMGEICIAGIGLAQGYLNRPNLTHSKFIRDFLQMPNNPSGRIYRTGDLGRITEDGEVEFHGRIDTQVKIRGYRIELAEIETVLMNLPHVAQAIVDTHEIEPGQIELVGYYTPKKDVELMPDADIAAFLRSYLPAYMMPAFLERLDAIPMTPSNKADRKALPAPTGPRLAAGRGAFVAPQTDIEKRLSAILSDILRLDRVSVDDNFFLDLGGHSMLMARFCSEVRKDLRRSDVAMTDTYLHPTVRLLAEHLAEREETEQTRVATPALRYVPSRLQYVGCGTLQLLTYLGSGLFGLWFFSVTVPWVYAVIDDPLAFYGRFVGFGVATFLMWSAIPVIAKWMLIGKWQKTRIPIWSLAYFRFWFVSGMIRSAPPVLFAGTEIYNTYLRLLGAKIGKGAVLLPKVKPVCTDLFHVGSNSILRNDVVLSGFAARNNYIHIGPIDIGDDAYVGSGSVIDIDTVIEDGAQLGHASSMQSGQRLRAGKSYHGSPSIEAKTAYNTVGRQPCSSLRRWSYALFRLGITFGMFLPAFAFVIFMVWDAARSMAGVSFMETGADISTVVTAASVFALITTFVGLGLLVARLAWAFAVPRLLNPFLEERKVYPLFGVHYFLHDLIRRATATPFFTVLFGDSVMITTFQKLAGYNLNDVIQTGSNFGLEHKHDDPLLCDIGSGTMVSDGLVMVNTEMSSSGFRRRTVAIGPNNYLGNAIVFPPGGKVGENCLLATKVMIPTDGPLHANVGLLGSPAFEIPRAAKRDQSQSQDFAPSELKDRLRRKTAHNIGTLLAFVVINWAIVCVTIGSLGMSILFYPQYGLAALVAASLFASVAGVAYFVLVEWLSLGFKRLQPQAVSMYEPYFWFHERHWKLSSTPLTRLFAGTPFKNIVSRLLGVRVGKMVFDGGAAFVEKTMIEVGDYTNLNTGCVLQGHSLEEGYFKSDRIRIGKSCTLGPSAFVHYGVNMGDDVTLGPDSFLMKGETLEARTTWCGNPARRVDHRKTVVVEPMPRKLEPMTPRRVAAREAQPVDVHAALRRHQGI</sequence>
<dbReference type="InterPro" id="IPR036736">
    <property type="entry name" value="ACP-like_sf"/>
</dbReference>
<dbReference type="InterPro" id="IPR000873">
    <property type="entry name" value="AMP-dep_synth/lig_dom"/>
</dbReference>
<dbReference type="InterPro" id="IPR009081">
    <property type="entry name" value="PP-bd_ACP"/>
</dbReference>
<reference evidence="3 4" key="1">
    <citation type="submission" date="2018-04" db="EMBL/GenBank/DDBJ databases">
        <title>Genomic Encyclopedia of Archaeal and Bacterial Type Strains, Phase II (KMG-II): from individual species to whole genera.</title>
        <authorList>
            <person name="Goeker M."/>
        </authorList>
    </citation>
    <scope>NUCLEOTIDE SEQUENCE [LARGE SCALE GENOMIC DNA]</scope>
    <source>
        <strain evidence="3 4">DSM 29955</strain>
    </source>
</reference>
<feature type="transmembrane region" description="Helical" evidence="1">
    <location>
        <begin position="1133"/>
        <end position="1157"/>
    </location>
</feature>
<feature type="transmembrane region" description="Helical" evidence="1">
    <location>
        <begin position="638"/>
        <end position="663"/>
    </location>
</feature>
<evidence type="ECO:0000313" key="3">
    <source>
        <dbReference type="EMBL" id="PUB17104.1"/>
    </source>
</evidence>
<protein>
    <submittedName>
        <fullName evidence="3">Non-ribosomal peptide synthetase-like protein</fullName>
    </submittedName>
</protein>
<dbReference type="PANTHER" id="PTHR45527">
    <property type="entry name" value="NONRIBOSOMAL PEPTIDE SYNTHETASE"/>
    <property type="match status" value="1"/>
</dbReference>
<feature type="domain" description="Carrier" evidence="2">
    <location>
        <begin position="532"/>
        <end position="609"/>
    </location>
</feature>
<evidence type="ECO:0000313" key="4">
    <source>
        <dbReference type="Proteomes" id="UP000244523"/>
    </source>
</evidence>
<dbReference type="NCBIfam" id="TIGR01733">
    <property type="entry name" value="AA-adenyl-dom"/>
    <property type="match status" value="1"/>
</dbReference>
<dbReference type="FunFam" id="3.40.50.980:FF:000001">
    <property type="entry name" value="Non-ribosomal peptide synthetase"/>
    <property type="match status" value="1"/>
</dbReference>
<dbReference type="SUPFAM" id="SSF47336">
    <property type="entry name" value="ACP-like"/>
    <property type="match status" value="1"/>
</dbReference>
<dbReference type="InterPro" id="IPR012728">
    <property type="entry name" value="Pls/PosA_C"/>
</dbReference>
<dbReference type="PROSITE" id="PS00455">
    <property type="entry name" value="AMP_BINDING"/>
    <property type="match status" value="1"/>
</dbReference>